<sequence length="371" mass="40811">MPVASSLETVLFRQHVRMGRGVQQRAGPRLRLIIELACGAAALLSTVSLAALHARYVAAPEQPVARALRDAVAQMRYAPTIRIVLTSEDHARCAVATDAAPGVAFWFARDRGVALLTEDARKQLRINIVNVKCGGKAVPRFVESESVVANAVLTGAGRGWLKAERSGELYDLSVSSSNSWAVAGRAAFVLFATSTLVHYTLRETQARMLRFTAELRETISSRRSYARLVTRHLLDSAAFAPIMVGMLAFLFEFFADQILGLTILTLVWGVELFVAVSVRARASVLFLPQILMAYLAALHCYLFKWPFGFRYVALGACILYILHACCFFFNRHELKALREGSVSAALPRDTGPACDAVSTSRRSPPRRQHTD</sequence>
<proteinExistence type="predicted"/>
<feature type="transmembrane region" description="Helical" evidence="2">
    <location>
        <begin position="285"/>
        <end position="305"/>
    </location>
</feature>
<keyword evidence="2" id="KW-0472">Membrane</keyword>
<dbReference type="PANTHER" id="PTHR21650">
    <property type="entry name" value="MEMBRALIN/KINETOCHORE PROTEIN NUF2"/>
    <property type="match status" value="1"/>
</dbReference>
<comment type="caution">
    <text evidence="3">The sequence shown here is derived from an EMBL/GenBank/DDBJ whole genome shotgun (WGS) entry which is preliminary data.</text>
</comment>
<dbReference type="GO" id="GO:0005783">
    <property type="term" value="C:endoplasmic reticulum"/>
    <property type="evidence" value="ECO:0007669"/>
    <property type="project" value="TreeGrafter"/>
</dbReference>
<keyword evidence="4" id="KW-1185">Reference proteome</keyword>
<dbReference type="GO" id="GO:0034976">
    <property type="term" value="P:response to endoplasmic reticulum stress"/>
    <property type="evidence" value="ECO:0007669"/>
    <property type="project" value="TreeGrafter"/>
</dbReference>
<feature type="transmembrane region" description="Helical" evidence="2">
    <location>
        <begin position="232"/>
        <end position="251"/>
    </location>
</feature>
<feature type="region of interest" description="Disordered" evidence="1">
    <location>
        <begin position="348"/>
        <end position="371"/>
    </location>
</feature>
<gene>
    <name evidence="3" type="ORF">PECAL_3P16880</name>
</gene>
<evidence type="ECO:0000313" key="4">
    <source>
        <dbReference type="Proteomes" id="UP000789595"/>
    </source>
</evidence>
<organism evidence="3 4">
    <name type="scientific">Pelagomonas calceolata</name>
    <dbReference type="NCBI Taxonomy" id="35677"/>
    <lineage>
        <taxon>Eukaryota</taxon>
        <taxon>Sar</taxon>
        <taxon>Stramenopiles</taxon>
        <taxon>Ochrophyta</taxon>
        <taxon>Pelagophyceae</taxon>
        <taxon>Pelagomonadales</taxon>
        <taxon>Pelagomonadaceae</taxon>
        <taxon>Pelagomonas</taxon>
    </lineage>
</organism>
<feature type="transmembrane region" description="Helical" evidence="2">
    <location>
        <begin position="311"/>
        <end position="329"/>
    </location>
</feature>
<dbReference type="EMBL" id="CAKKNE010000003">
    <property type="protein sequence ID" value="CAH0371736.1"/>
    <property type="molecule type" value="Genomic_DNA"/>
</dbReference>
<reference evidence="3" key="1">
    <citation type="submission" date="2021-11" db="EMBL/GenBank/DDBJ databases">
        <authorList>
            <consortium name="Genoscope - CEA"/>
            <person name="William W."/>
        </authorList>
    </citation>
    <scope>NUCLEOTIDE SEQUENCE</scope>
</reference>
<keyword evidence="2" id="KW-1133">Transmembrane helix</keyword>
<evidence type="ECO:0000256" key="1">
    <source>
        <dbReference type="SAM" id="MobiDB-lite"/>
    </source>
</evidence>
<dbReference type="Proteomes" id="UP000789595">
    <property type="component" value="Unassembled WGS sequence"/>
</dbReference>
<accession>A0A8J2SJ69</accession>
<feature type="transmembrane region" description="Helical" evidence="2">
    <location>
        <begin position="32"/>
        <end position="54"/>
    </location>
</feature>
<evidence type="ECO:0000313" key="3">
    <source>
        <dbReference type="EMBL" id="CAH0371736.1"/>
    </source>
</evidence>
<dbReference type="PANTHER" id="PTHR21650:SF4">
    <property type="entry name" value="MEMBRALIN"/>
    <property type="match status" value="1"/>
</dbReference>
<dbReference type="GO" id="GO:1904294">
    <property type="term" value="P:positive regulation of ERAD pathway"/>
    <property type="evidence" value="ECO:0007669"/>
    <property type="project" value="TreeGrafter"/>
</dbReference>
<dbReference type="AlphaFoldDB" id="A0A8J2SJ69"/>
<keyword evidence="2" id="KW-0812">Transmembrane</keyword>
<evidence type="ECO:0000256" key="2">
    <source>
        <dbReference type="SAM" id="Phobius"/>
    </source>
</evidence>
<protein>
    <submittedName>
        <fullName evidence="3">Uncharacterized protein</fullName>
    </submittedName>
</protein>
<name>A0A8J2SJ69_9STRA</name>
<feature type="transmembrane region" description="Helical" evidence="2">
    <location>
        <begin position="180"/>
        <end position="201"/>
    </location>
</feature>
<dbReference type="OrthoDB" id="6779347at2759"/>
<feature type="transmembrane region" description="Helical" evidence="2">
    <location>
        <begin position="257"/>
        <end position="278"/>
    </location>
</feature>